<proteinExistence type="predicted"/>
<feature type="region of interest" description="Disordered" evidence="1">
    <location>
        <begin position="74"/>
        <end position="103"/>
    </location>
</feature>
<keyword evidence="3" id="KW-1185">Reference proteome</keyword>
<name>A0AA42CH68_9HYPH</name>
<protein>
    <submittedName>
        <fullName evidence="2">Uncharacterized protein</fullName>
    </submittedName>
</protein>
<sequence length="103" mass="10726">MATTTLTLTLTLDDALASRLTTAAQAQGVMPETLAVACLEQHLDAALRHMVLLQRQEIVDRQIGEMAAFIEEASSGGGLDPSTCSASAGIRATSRDGLASPSR</sequence>
<organism evidence="2 3">
    <name type="scientific">Lichenifustis flavocetrariae</name>
    <dbReference type="NCBI Taxonomy" id="2949735"/>
    <lineage>
        <taxon>Bacteria</taxon>
        <taxon>Pseudomonadati</taxon>
        <taxon>Pseudomonadota</taxon>
        <taxon>Alphaproteobacteria</taxon>
        <taxon>Hyphomicrobiales</taxon>
        <taxon>Lichenihabitantaceae</taxon>
        <taxon>Lichenifustis</taxon>
    </lineage>
</organism>
<comment type="caution">
    <text evidence="2">The sequence shown here is derived from an EMBL/GenBank/DDBJ whole genome shotgun (WGS) entry which is preliminary data.</text>
</comment>
<gene>
    <name evidence="2" type="ORF">M8523_02890</name>
</gene>
<reference evidence="2" key="1">
    <citation type="submission" date="2022-05" db="EMBL/GenBank/DDBJ databases">
        <authorList>
            <person name="Pankratov T."/>
        </authorList>
    </citation>
    <scope>NUCLEOTIDE SEQUENCE</scope>
    <source>
        <strain evidence="2">BP6-180914</strain>
    </source>
</reference>
<dbReference type="RefSeq" id="WP_282583431.1">
    <property type="nucleotide sequence ID" value="NZ_JAMOIM010000001.1"/>
</dbReference>
<evidence type="ECO:0000256" key="1">
    <source>
        <dbReference type="SAM" id="MobiDB-lite"/>
    </source>
</evidence>
<evidence type="ECO:0000313" key="2">
    <source>
        <dbReference type="EMBL" id="MCW6506964.1"/>
    </source>
</evidence>
<dbReference type="EMBL" id="JAMOIM010000001">
    <property type="protein sequence ID" value="MCW6506964.1"/>
    <property type="molecule type" value="Genomic_DNA"/>
</dbReference>
<dbReference type="AlphaFoldDB" id="A0AA42CH68"/>
<dbReference type="Proteomes" id="UP001165667">
    <property type="component" value="Unassembled WGS sequence"/>
</dbReference>
<evidence type="ECO:0000313" key="3">
    <source>
        <dbReference type="Proteomes" id="UP001165667"/>
    </source>
</evidence>
<accession>A0AA42CH68</accession>